<dbReference type="GO" id="GO:0032259">
    <property type="term" value="P:methylation"/>
    <property type="evidence" value="ECO:0007669"/>
    <property type="project" value="UniProtKB-KW"/>
</dbReference>
<reference evidence="2 3" key="1">
    <citation type="journal article" date="2004" name="Science">
        <title>A predator unmasked: life cycle of Bdellovibrio bacteriovorus from a genomic perspective.</title>
        <authorList>
            <person name="Rendulic S."/>
            <person name="Jagtap P."/>
            <person name="Rosinus A."/>
            <person name="Eppinger M."/>
            <person name="Baar C."/>
            <person name="Lanz C."/>
            <person name="Keller H."/>
            <person name="Lambert C."/>
            <person name="Evans K.J."/>
            <person name="Goesmann A."/>
            <person name="Meyer F."/>
            <person name="Sockett R.E."/>
            <person name="Schuster S.C."/>
        </authorList>
    </citation>
    <scope>NUCLEOTIDE SEQUENCE [LARGE SCALE GENOMIC DNA]</scope>
    <source>
        <strain evidence="3">ATCC 15356 / DSM 50701 / NCIMB 9529 / HD100</strain>
    </source>
</reference>
<accession>Q6MQL8</accession>
<name>Q6MQL8_BDEBA</name>
<feature type="domain" description="Methyltransferase" evidence="1">
    <location>
        <begin position="36"/>
        <end position="110"/>
    </location>
</feature>
<dbReference type="EC" id="2.1.1.-" evidence="2"/>
<dbReference type="KEGG" id="bba:Bd0447"/>
<dbReference type="AlphaFoldDB" id="Q6MQL8"/>
<gene>
    <name evidence="2" type="ordered locus">Bd0447</name>
</gene>
<dbReference type="Proteomes" id="UP000008080">
    <property type="component" value="Chromosome"/>
</dbReference>
<keyword evidence="3" id="KW-1185">Reference proteome</keyword>
<protein>
    <submittedName>
        <fullName evidence="2">Putative dimethyladenosine transferase</fullName>
        <ecNumber evidence="2">2.1.1.-</ecNumber>
    </submittedName>
</protein>
<dbReference type="Gene3D" id="3.40.50.150">
    <property type="entry name" value="Vaccinia Virus protein VP39"/>
    <property type="match status" value="1"/>
</dbReference>
<organism evidence="2 3">
    <name type="scientific">Bdellovibrio bacteriovorus (strain ATCC 15356 / DSM 50701 / NCIMB 9529 / HD100)</name>
    <dbReference type="NCBI Taxonomy" id="264462"/>
    <lineage>
        <taxon>Bacteria</taxon>
        <taxon>Pseudomonadati</taxon>
        <taxon>Bdellovibrionota</taxon>
        <taxon>Bdellovibrionia</taxon>
        <taxon>Bdellovibrionales</taxon>
        <taxon>Pseudobdellovibrionaceae</taxon>
        <taxon>Bdellovibrio</taxon>
    </lineage>
</organism>
<dbReference type="GO" id="GO:0008168">
    <property type="term" value="F:methyltransferase activity"/>
    <property type="evidence" value="ECO:0007669"/>
    <property type="project" value="UniProtKB-KW"/>
</dbReference>
<evidence type="ECO:0000313" key="2">
    <source>
        <dbReference type="EMBL" id="CAE78429.1"/>
    </source>
</evidence>
<evidence type="ECO:0000259" key="1">
    <source>
        <dbReference type="Pfam" id="PF13649"/>
    </source>
</evidence>
<dbReference type="SUPFAM" id="SSF53335">
    <property type="entry name" value="S-adenosyl-L-methionine-dependent methyltransferases"/>
    <property type="match status" value="1"/>
</dbReference>
<dbReference type="Pfam" id="PF13649">
    <property type="entry name" value="Methyltransf_25"/>
    <property type="match status" value="1"/>
</dbReference>
<dbReference type="eggNOG" id="COG2890">
    <property type="taxonomic scope" value="Bacteria"/>
</dbReference>
<dbReference type="STRING" id="264462.Bd0447"/>
<dbReference type="CDD" id="cd02440">
    <property type="entry name" value="AdoMet_MTases"/>
    <property type="match status" value="1"/>
</dbReference>
<sequence length="195" mass="22111">MMSWGEYYEKMKGMPPRPLLTRALELMPEDQVKIALDLGCGIGTDSMHLLQKGWRVTAVEKEPEGVSLLKSQLDVTVSSNLRIIQSSFEALDSLPVVNFVYASLSLPFCQQGSFPGFWKIVESSFSDNCFFAANFFGPEDDWVRPRGCTGHSEAEIRELLHDFEILYLHERKELGPTATSGDKFWHLYSVIAQRK</sequence>
<dbReference type="InterPro" id="IPR029063">
    <property type="entry name" value="SAM-dependent_MTases_sf"/>
</dbReference>
<dbReference type="InterPro" id="IPR041698">
    <property type="entry name" value="Methyltransf_25"/>
</dbReference>
<proteinExistence type="predicted"/>
<dbReference type="EMBL" id="BX842647">
    <property type="protein sequence ID" value="CAE78429.1"/>
    <property type="molecule type" value="Genomic_DNA"/>
</dbReference>
<keyword evidence="2" id="KW-0489">Methyltransferase</keyword>
<evidence type="ECO:0000313" key="3">
    <source>
        <dbReference type="Proteomes" id="UP000008080"/>
    </source>
</evidence>
<dbReference type="HOGENOM" id="CLU_116222_0_0_7"/>
<keyword evidence="2" id="KW-0808">Transferase</keyword>